<comment type="similarity">
    <text evidence="2 7">Belongs to the HMBS family.</text>
</comment>
<dbReference type="Gene3D" id="3.30.160.40">
    <property type="entry name" value="Porphobilinogen deaminase, C-terminal domain"/>
    <property type="match status" value="1"/>
</dbReference>
<organism evidence="10 11">
    <name type="scientific">Actinopolymorpha singaporensis</name>
    <dbReference type="NCBI Taxonomy" id="117157"/>
    <lineage>
        <taxon>Bacteria</taxon>
        <taxon>Bacillati</taxon>
        <taxon>Actinomycetota</taxon>
        <taxon>Actinomycetes</taxon>
        <taxon>Propionibacteriales</taxon>
        <taxon>Actinopolymorphaceae</taxon>
        <taxon>Actinopolymorpha</taxon>
    </lineage>
</organism>
<dbReference type="EC" id="2.5.1.61" evidence="7"/>
<dbReference type="SUPFAM" id="SSF53850">
    <property type="entry name" value="Periplasmic binding protein-like II"/>
    <property type="match status" value="1"/>
</dbReference>
<dbReference type="PANTHER" id="PTHR11557">
    <property type="entry name" value="PORPHOBILINOGEN DEAMINASE"/>
    <property type="match status" value="1"/>
</dbReference>
<dbReference type="AlphaFoldDB" id="A0A1H1QNY1"/>
<dbReference type="InterPro" id="IPR022417">
    <property type="entry name" value="Porphobilin_deaminase_N"/>
</dbReference>
<keyword evidence="5 7" id="KW-0627">Porphyrin biosynthesis</keyword>
<protein>
    <recommendedName>
        <fullName evidence="7">Porphobilinogen deaminase</fullName>
        <shortName evidence="7">PBG</shortName>
        <ecNumber evidence="7">2.5.1.61</ecNumber>
    </recommendedName>
    <alternativeName>
        <fullName evidence="7">Hydroxymethylbilane synthase</fullName>
        <shortName evidence="7">HMBS</shortName>
    </alternativeName>
    <alternativeName>
        <fullName evidence="7">Pre-uroporphyrinogen synthase</fullName>
    </alternativeName>
</protein>
<dbReference type="HAMAP" id="MF_00260">
    <property type="entry name" value="Porphobil_deam"/>
    <property type="match status" value="1"/>
</dbReference>
<feature type="domain" description="Porphobilinogen deaminase C-terminal" evidence="9">
    <location>
        <begin position="241"/>
        <end position="313"/>
    </location>
</feature>
<dbReference type="InterPro" id="IPR022419">
    <property type="entry name" value="Porphobilin_deaminase_cofac_BS"/>
</dbReference>
<comment type="miscellaneous">
    <text evidence="7">The porphobilinogen subunits are added to the dipyrromethane group.</text>
</comment>
<dbReference type="PIRSF" id="PIRSF001438">
    <property type="entry name" value="4pyrrol_synth_OHMeBilane_synth"/>
    <property type="match status" value="1"/>
</dbReference>
<dbReference type="PROSITE" id="PS00533">
    <property type="entry name" value="PORPHOBILINOGEN_DEAM"/>
    <property type="match status" value="1"/>
</dbReference>
<dbReference type="GO" id="GO:0004418">
    <property type="term" value="F:hydroxymethylbilane synthase activity"/>
    <property type="evidence" value="ECO:0007669"/>
    <property type="project" value="UniProtKB-UniRule"/>
</dbReference>
<evidence type="ECO:0000313" key="10">
    <source>
        <dbReference type="EMBL" id="SDS25076.1"/>
    </source>
</evidence>
<comment type="subunit">
    <text evidence="3 7">Monomer.</text>
</comment>
<evidence type="ECO:0000256" key="1">
    <source>
        <dbReference type="ARBA" id="ARBA00002869"/>
    </source>
</evidence>
<dbReference type="FunFam" id="3.40.190.10:FF:000005">
    <property type="entry name" value="Porphobilinogen deaminase"/>
    <property type="match status" value="1"/>
</dbReference>
<dbReference type="STRING" id="117157.SAMN04489717_2091"/>
<sequence length="326" mass="33978">MTPGTPTTPVTPMTPGISGTAFRVGTRRSALALTQARQVAAALERAGHRCELVEVTTEGDRNRAPLASIGGQGVFTGALREALLRKEIDVAVHSLKDLPTQNVDGIVLAAVPPREDPRDALVARDGLRLADLPAGARVGTGSPRRLAQLRLLREYDLELVEIRGNVDTRIRKVRDGELDAVVLARAGLTRLGRQDEITDTFDPTAFVPAPGQGALGIECRNSDEDVVRALAGLDESRTRAAVTAERAVLAGIGAGCSAPMGAFAETTGGVEGDDLSLHAVVAAVDGSASVRLSTSGPLGDAEEIGRQLAAALLAEGASRLIEERVT</sequence>
<evidence type="ECO:0000256" key="4">
    <source>
        <dbReference type="ARBA" id="ARBA00022679"/>
    </source>
</evidence>
<dbReference type="GO" id="GO:0006782">
    <property type="term" value="P:protoporphyrinogen IX biosynthetic process"/>
    <property type="evidence" value="ECO:0007669"/>
    <property type="project" value="UniProtKB-UniRule"/>
</dbReference>
<comment type="catalytic activity">
    <reaction evidence="6 7">
        <text>4 porphobilinogen + H2O = hydroxymethylbilane + 4 NH4(+)</text>
        <dbReference type="Rhea" id="RHEA:13185"/>
        <dbReference type="ChEBI" id="CHEBI:15377"/>
        <dbReference type="ChEBI" id="CHEBI:28938"/>
        <dbReference type="ChEBI" id="CHEBI:57845"/>
        <dbReference type="ChEBI" id="CHEBI:58126"/>
        <dbReference type="EC" id="2.5.1.61"/>
    </reaction>
</comment>
<dbReference type="Pfam" id="PF01379">
    <property type="entry name" value="Porphobil_deam"/>
    <property type="match status" value="1"/>
</dbReference>
<evidence type="ECO:0000256" key="6">
    <source>
        <dbReference type="ARBA" id="ARBA00048169"/>
    </source>
</evidence>
<evidence type="ECO:0000313" key="11">
    <source>
        <dbReference type="Proteomes" id="UP000198983"/>
    </source>
</evidence>
<evidence type="ECO:0000256" key="7">
    <source>
        <dbReference type="HAMAP-Rule" id="MF_00260"/>
    </source>
</evidence>
<accession>A0A1H1QNY1</accession>
<evidence type="ECO:0000259" key="8">
    <source>
        <dbReference type="Pfam" id="PF01379"/>
    </source>
</evidence>
<gene>
    <name evidence="7" type="primary">hemC</name>
    <name evidence="10" type="ORF">SAMN04489717_2091</name>
</gene>
<dbReference type="InterPro" id="IPR036803">
    <property type="entry name" value="Porphobilinogen_deaminase_C_sf"/>
</dbReference>
<name>A0A1H1QNY1_9ACTN</name>
<dbReference type="PANTHER" id="PTHR11557:SF0">
    <property type="entry name" value="PORPHOBILINOGEN DEAMINASE"/>
    <property type="match status" value="1"/>
</dbReference>
<evidence type="ECO:0000256" key="2">
    <source>
        <dbReference type="ARBA" id="ARBA00005638"/>
    </source>
</evidence>
<keyword evidence="4 7" id="KW-0808">Transferase</keyword>
<dbReference type="NCBIfam" id="TIGR00212">
    <property type="entry name" value="hemC"/>
    <property type="match status" value="1"/>
</dbReference>
<dbReference type="Proteomes" id="UP000198983">
    <property type="component" value="Chromosome I"/>
</dbReference>
<comment type="cofactor">
    <cofactor evidence="7">
        <name>dipyrromethane</name>
        <dbReference type="ChEBI" id="CHEBI:60342"/>
    </cofactor>
    <text evidence="7">Binds 1 dipyrromethane group covalently.</text>
</comment>
<dbReference type="EMBL" id="LT629732">
    <property type="protein sequence ID" value="SDS25076.1"/>
    <property type="molecule type" value="Genomic_DNA"/>
</dbReference>
<dbReference type="InterPro" id="IPR022418">
    <property type="entry name" value="Porphobilinogen_deaminase_C"/>
</dbReference>
<evidence type="ECO:0000259" key="9">
    <source>
        <dbReference type="Pfam" id="PF03900"/>
    </source>
</evidence>
<dbReference type="GO" id="GO:0005737">
    <property type="term" value="C:cytoplasm"/>
    <property type="evidence" value="ECO:0007669"/>
    <property type="project" value="UniProtKB-UniRule"/>
</dbReference>
<dbReference type="InterPro" id="IPR000860">
    <property type="entry name" value="HemC"/>
</dbReference>
<comment type="function">
    <text evidence="1 7">Tetrapolymerization of the monopyrrole PBG into the hydroxymethylbilane pre-uroporphyrinogen in several discrete steps.</text>
</comment>
<feature type="modified residue" description="S-(dipyrrolylmethanemethyl)cysteine" evidence="7">
    <location>
        <position position="256"/>
    </location>
</feature>
<reference evidence="10 11" key="1">
    <citation type="submission" date="2016-10" db="EMBL/GenBank/DDBJ databases">
        <authorList>
            <person name="de Groot N.N."/>
        </authorList>
    </citation>
    <scope>NUCLEOTIDE SEQUENCE [LARGE SCALE GENOMIC DNA]</scope>
    <source>
        <strain evidence="10 11">DSM 22024</strain>
    </source>
</reference>
<proteinExistence type="inferred from homology"/>
<dbReference type="PRINTS" id="PR00151">
    <property type="entry name" value="PORPHBDMNASE"/>
</dbReference>
<keyword evidence="11" id="KW-1185">Reference proteome</keyword>
<feature type="domain" description="Porphobilinogen deaminase N-terminal" evidence="8">
    <location>
        <begin position="22"/>
        <end position="226"/>
    </location>
</feature>
<dbReference type="Pfam" id="PF03900">
    <property type="entry name" value="Porphobil_deamC"/>
    <property type="match status" value="1"/>
</dbReference>
<evidence type="ECO:0000256" key="3">
    <source>
        <dbReference type="ARBA" id="ARBA00011245"/>
    </source>
</evidence>
<dbReference type="Gene3D" id="3.40.190.10">
    <property type="entry name" value="Periplasmic binding protein-like II"/>
    <property type="match status" value="2"/>
</dbReference>
<dbReference type="SUPFAM" id="SSF54782">
    <property type="entry name" value="Porphobilinogen deaminase (hydroxymethylbilane synthase), C-terminal domain"/>
    <property type="match status" value="1"/>
</dbReference>
<evidence type="ECO:0000256" key="5">
    <source>
        <dbReference type="ARBA" id="ARBA00023244"/>
    </source>
</evidence>